<evidence type="ECO:0000313" key="2">
    <source>
        <dbReference type="EMBL" id="KAF1990540.1"/>
    </source>
</evidence>
<gene>
    <name evidence="2" type="ORF">K402DRAFT_417956</name>
</gene>
<protein>
    <submittedName>
        <fullName evidence="2">Uncharacterized protein</fullName>
    </submittedName>
</protein>
<evidence type="ECO:0000313" key="3">
    <source>
        <dbReference type="Proteomes" id="UP000800041"/>
    </source>
</evidence>
<sequence>MPPPRLRVTSSALKRCHQCQFQPQPARLFTTSTHRRAVGPESPRFLDIPQPPQTTARPTKRIRGFLPPPRNIFPDGAKGKLDTVALAARTPKSRTRAQPRGEEVGRIAWKHRMAERRRRNLQEGYTELHRRAQKTVQDHFQRSNKIQAKNRALASASERQDEKLTNVTVPRALIEILLKKGLPERTRGGSARKYQQKMEAKADQRRDQLHTLYLLARSFITDKSELSAAVEEAFGTETHPKVSRTMFDEQGVPHETQQLLKVERAKDRAQRRIKRIAEALTGGKIPMKIEQRLDKKEMMLDPDTHLMSKYSPGSG</sequence>
<evidence type="ECO:0000256" key="1">
    <source>
        <dbReference type="SAM" id="MobiDB-lite"/>
    </source>
</evidence>
<keyword evidence="3" id="KW-1185">Reference proteome</keyword>
<feature type="region of interest" description="Disordered" evidence="1">
    <location>
        <begin position="40"/>
        <end position="77"/>
    </location>
</feature>
<dbReference type="OrthoDB" id="5223508at2759"/>
<dbReference type="AlphaFoldDB" id="A0A6G1HBY5"/>
<dbReference type="InterPro" id="IPR058940">
    <property type="entry name" value="mS26_fungi"/>
</dbReference>
<accession>A0A6G1HBY5</accession>
<dbReference type="Pfam" id="PF26163">
    <property type="entry name" value="mS26"/>
    <property type="match status" value="1"/>
</dbReference>
<dbReference type="EMBL" id="ML977142">
    <property type="protein sequence ID" value="KAF1990540.1"/>
    <property type="molecule type" value="Genomic_DNA"/>
</dbReference>
<proteinExistence type="predicted"/>
<dbReference type="Proteomes" id="UP000800041">
    <property type="component" value="Unassembled WGS sequence"/>
</dbReference>
<name>A0A6G1HBY5_9PEZI</name>
<reference evidence="2" key="1">
    <citation type="journal article" date="2020" name="Stud. Mycol.">
        <title>101 Dothideomycetes genomes: a test case for predicting lifestyles and emergence of pathogens.</title>
        <authorList>
            <person name="Haridas S."/>
            <person name="Albert R."/>
            <person name="Binder M."/>
            <person name="Bloem J."/>
            <person name="Labutti K."/>
            <person name="Salamov A."/>
            <person name="Andreopoulos B."/>
            <person name="Baker S."/>
            <person name="Barry K."/>
            <person name="Bills G."/>
            <person name="Bluhm B."/>
            <person name="Cannon C."/>
            <person name="Castanera R."/>
            <person name="Culley D."/>
            <person name="Daum C."/>
            <person name="Ezra D."/>
            <person name="Gonzalez J."/>
            <person name="Henrissat B."/>
            <person name="Kuo A."/>
            <person name="Liang C."/>
            <person name="Lipzen A."/>
            <person name="Lutzoni F."/>
            <person name="Magnuson J."/>
            <person name="Mondo S."/>
            <person name="Nolan M."/>
            <person name="Ohm R."/>
            <person name="Pangilinan J."/>
            <person name="Park H.-J."/>
            <person name="Ramirez L."/>
            <person name="Alfaro M."/>
            <person name="Sun H."/>
            <person name="Tritt A."/>
            <person name="Yoshinaga Y."/>
            <person name="Zwiers L.-H."/>
            <person name="Turgeon B."/>
            <person name="Goodwin S."/>
            <person name="Spatafora J."/>
            <person name="Crous P."/>
            <person name="Grigoriev I."/>
        </authorList>
    </citation>
    <scope>NUCLEOTIDE SEQUENCE</scope>
    <source>
        <strain evidence="2">CBS 113979</strain>
    </source>
</reference>
<organism evidence="2 3">
    <name type="scientific">Aulographum hederae CBS 113979</name>
    <dbReference type="NCBI Taxonomy" id="1176131"/>
    <lineage>
        <taxon>Eukaryota</taxon>
        <taxon>Fungi</taxon>
        <taxon>Dikarya</taxon>
        <taxon>Ascomycota</taxon>
        <taxon>Pezizomycotina</taxon>
        <taxon>Dothideomycetes</taxon>
        <taxon>Pleosporomycetidae</taxon>
        <taxon>Aulographales</taxon>
        <taxon>Aulographaceae</taxon>
    </lineage>
</organism>
<dbReference type="CDD" id="cd23703">
    <property type="entry name" value="mS26_PET12"/>
    <property type="match status" value="1"/>
</dbReference>